<organism evidence="2 3">
    <name type="scientific">Pontibacter chinhatensis</name>
    <dbReference type="NCBI Taxonomy" id="1436961"/>
    <lineage>
        <taxon>Bacteria</taxon>
        <taxon>Pseudomonadati</taxon>
        <taxon>Bacteroidota</taxon>
        <taxon>Cytophagia</taxon>
        <taxon>Cytophagales</taxon>
        <taxon>Hymenobacteraceae</taxon>
        <taxon>Pontibacter</taxon>
    </lineage>
</organism>
<dbReference type="AlphaFoldDB" id="A0A1I2WV76"/>
<evidence type="ECO:0000313" key="3">
    <source>
        <dbReference type="Proteomes" id="UP000198724"/>
    </source>
</evidence>
<dbReference type="EMBL" id="FOOT01000005">
    <property type="protein sequence ID" value="SFH05244.1"/>
    <property type="molecule type" value="Genomic_DNA"/>
</dbReference>
<name>A0A1I2WV76_9BACT</name>
<feature type="compositionally biased region" description="Low complexity" evidence="1">
    <location>
        <begin position="74"/>
        <end position="86"/>
    </location>
</feature>
<evidence type="ECO:0000256" key="1">
    <source>
        <dbReference type="SAM" id="MobiDB-lite"/>
    </source>
</evidence>
<gene>
    <name evidence="2" type="ORF">SAMN05421739_105219</name>
</gene>
<proteinExistence type="predicted"/>
<protein>
    <submittedName>
        <fullName evidence="2">Uncharacterized protein</fullName>
    </submittedName>
</protein>
<reference evidence="3" key="1">
    <citation type="submission" date="2016-10" db="EMBL/GenBank/DDBJ databases">
        <authorList>
            <person name="Varghese N."/>
            <person name="Submissions S."/>
        </authorList>
    </citation>
    <scope>NUCLEOTIDE SEQUENCE [LARGE SCALE GENOMIC DNA]</scope>
    <source>
        <strain evidence="3">LP51</strain>
    </source>
</reference>
<feature type="region of interest" description="Disordered" evidence="1">
    <location>
        <begin position="119"/>
        <end position="145"/>
    </location>
</feature>
<dbReference type="Proteomes" id="UP000198724">
    <property type="component" value="Unassembled WGS sequence"/>
</dbReference>
<evidence type="ECO:0000313" key="2">
    <source>
        <dbReference type="EMBL" id="SFH05244.1"/>
    </source>
</evidence>
<sequence length="194" mass="21709">MLSISFVTAVLSKYKPTPAPPRRGISVHDCTPIELCSQASNSRSRLSSRGQFILTSLSVISSTLEAGAEKSQRSCESSIRSSLQISPKGRDDSRGSSYRIIPSLRVERLVHVAVPRMRQPKQSGGSFRHTARCPKARPPGLGGQKARDATRRWWELEDERMLARIACFQLREAVARKVWPKYKKHELQARAAKV</sequence>
<keyword evidence="3" id="KW-1185">Reference proteome</keyword>
<accession>A0A1I2WV76</accession>
<feature type="region of interest" description="Disordered" evidence="1">
    <location>
        <begin position="71"/>
        <end position="97"/>
    </location>
</feature>